<protein>
    <submittedName>
        <fullName evidence="2">Uncharacterized protein</fullName>
    </submittedName>
</protein>
<name>A0A087TIC5_STEMI</name>
<dbReference type="AlphaFoldDB" id="A0A087TIC5"/>
<keyword evidence="1" id="KW-1133">Transmembrane helix</keyword>
<keyword evidence="3" id="KW-1185">Reference proteome</keyword>
<gene>
    <name evidence="2" type="ORF">X975_25689</name>
</gene>
<dbReference type="Proteomes" id="UP000054359">
    <property type="component" value="Unassembled WGS sequence"/>
</dbReference>
<evidence type="ECO:0000313" key="2">
    <source>
        <dbReference type="EMBL" id="KFM64864.1"/>
    </source>
</evidence>
<organism evidence="2 3">
    <name type="scientific">Stegodyphus mimosarum</name>
    <name type="common">African social velvet spider</name>
    <dbReference type="NCBI Taxonomy" id="407821"/>
    <lineage>
        <taxon>Eukaryota</taxon>
        <taxon>Metazoa</taxon>
        <taxon>Ecdysozoa</taxon>
        <taxon>Arthropoda</taxon>
        <taxon>Chelicerata</taxon>
        <taxon>Arachnida</taxon>
        <taxon>Araneae</taxon>
        <taxon>Araneomorphae</taxon>
        <taxon>Entelegynae</taxon>
        <taxon>Eresoidea</taxon>
        <taxon>Eresidae</taxon>
        <taxon>Stegodyphus</taxon>
    </lineage>
</organism>
<dbReference type="EMBL" id="KK115345">
    <property type="protein sequence ID" value="KFM64864.1"/>
    <property type="molecule type" value="Genomic_DNA"/>
</dbReference>
<proteinExistence type="predicted"/>
<evidence type="ECO:0000313" key="3">
    <source>
        <dbReference type="Proteomes" id="UP000054359"/>
    </source>
</evidence>
<feature type="non-terminal residue" evidence="2">
    <location>
        <position position="57"/>
    </location>
</feature>
<sequence>MSIITPAEDGIYCEELRQQQESTWQKRISISMRSVSFYLISMVLYLFFFLEELKYTE</sequence>
<keyword evidence="1" id="KW-0472">Membrane</keyword>
<evidence type="ECO:0000256" key="1">
    <source>
        <dbReference type="SAM" id="Phobius"/>
    </source>
</evidence>
<accession>A0A087TIC5</accession>
<keyword evidence="1" id="KW-0812">Transmembrane</keyword>
<reference evidence="2 3" key="1">
    <citation type="submission" date="2013-11" db="EMBL/GenBank/DDBJ databases">
        <title>Genome sequencing of Stegodyphus mimosarum.</title>
        <authorList>
            <person name="Bechsgaard J."/>
        </authorList>
    </citation>
    <scope>NUCLEOTIDE SEQUENCE [LARGE SCALE GENOMIC DNA]</scope>
</reference>
<feature type="transmembrane region" description="Helical" evidence="1">
    <location>
        <begin position="30"/>
        <end position="50"/>
    </location>
</feature>